<comment type="similarity">
    <text evidence="2">Belongs to the lycopene cyclase family.</text>
</comment>
<dbReference type="Proteomes" id="UP001244341">
    <property type="component" value="Chromosome 16b"/>
</dbReference>
<name>A0ABY8UPH9_TETOB</name>
<protein>
    <recommendedName>
        <fullName evidence="6">Lycopene epsilon cyclase</fullName>
    </recommendedName>
</protein>
<sequence>MLLNPTKISARHLNGTNARKAFRPATPSKCGSRRISSAKAVAEPAVAPAAAPAAEVASLDYNQLVREGHYEAPLVQEQASKQDSKQPAIASLLPALAPGSSVDALVVGCGPAGIYLAAQLAEKGLKVGLVGPDGPFVNNYGVWVDEFKALGMGGTLEREFSETFCYFQEKKEVGSSGEALGMGGTLEREFSETFCYFQEKKEVGSSGEALGMGGTLEREFSETFCYFQEKKEVGSSGEALGMGGTLEREFSETFCYFQEKKEVGSSGEALGMGGTLEREFSQTFCYFQENKETRVGRAYGRVSRRLLREHLLKLAAAAGVQYMAAAVEDIQVAGDGATATVTCSGGAALSSRLVTLASGQAAGRFLRYEDGAPTVAAQTAYGIEAEVQGYHEAYDSSSMLFMDYRRHHSGLWDGAARHLEPGLHPNAGEGLWGSSEEVPSFLYAMPLGGNRVFLEETCLVAKPALPFAVLKRRLERRLAAMNVKVNKVHEEEWSYIPVGGPLPVGDQPCTAFGAAANLVHPATGFSVSRSLRQAPEFAAAAAAALAAGGSVQQVSSAVWQQLWSKERRQQAAFHVFGMELLTQLDLAATNDFFKTFFALPNYYWRGFLGSNLSSVQLLVFAFLTFLYAPVGIKAKLVSHLITVGIKVKLVSHLITDPAGKYLIDRYLAQDDSSSTTITSSSSSSISSQSAAAPSSSSNAEGNGVSASSNGSSAPEQEAVLPAAVAADASSSR</sequence>
<comment type="pathway">
    <text evidence="1">Carotenoid biosynthesis.</text>
</comment>
<dbReference type="InterPro" id="IPR036188">
    <property type="entry name" value="FAD/NAD-bd_sf"/>
</dbReference>
<evidence type="ECO:0000313" key="5">
    <source>
        <dbReference type="Proteomes" id="UP001244341"/>
    </source>
</evidence>
<gene>
    <name evidence="4" type="ORF">OEZ85_000204</name>
</gene>
<evidence type="ECO:0000313" key="4">
    <source>
        <dbReference type="EMBL" id="WIA23454.1"/>
    </source>
</evidence>
<evidence type="ECO:0000256" key="3">
    <source>
        <dbReference type="SAM" id="MobiDB-lite"/>
    </source>
</evidence>
<dbReference type="InterPro" id="IPR010108">
    <property type="entry name" value="Lycopene_cyclase_b/e"/>
</dbReference>
<dbReference type="NCBIfam" id="TIGR01790">
    <property type="entry name" value="carotene-cycl"/>
    <property type="match status" value="1"/>
</dbReference>
<evidence type="ECO:0008006" key="6">
    <source>
        <dbReference type="Google" id="ProtNLM"/>
    </source>
</evidence>
<dbReference type="PANTHER" id="PTHR39757">
    <property type="match status" value="1"/>
</dbReference>
<evidence type="ECO:0000256" key="1">
    <source>
        <dbReference type="ARBA" id="ARBA00004829"/>
    </source>
</evidence>
<dbReference type="PANTHER" id="PTHR39757:SF3">
    <property type="entry name" value="LYCOPENE EPSILON CYCLASE, CHLOROPLASTIC"/>
    <property type="match status" value="1"/>
</dbReference>
<proteinExistence type="inferred from homology"/>
<feature type="region of interest" description="Disordered" evidence="3">
    <location>
        <begin position="675"/>
        <end position="732"/>
    </location>
</feature>
<keyword evidence="5" id="KW-1185">Reference proteome</keyword>
<evidence type="ECO:0000256" key="2">
    <source>
        <dbReference type="ARBA" id="ARBA00006599"/>
    </source>
</evidence>
<reference evidence="4 5" key="1">
    <citation type="submission" date="2023-05" db="EMBL/GenBank/DDBJ databases">
        <title>A 100% complete, gapless, phased diploid assembly of the Scenedesmus obliquus UTEX 3031 genome.</title>
        <authorList>
            <person name="Biondi T.C."/>
            <person name="Hanschen E.R."/>
            <person name="Kwon T."/>
            <person name="Eng W."/>
            <person name="Kruse C.P.S."/>
            <person name="Koehler S.I."/>
            <person name="Kunde Y."/>
            <person name="Gleasner C.D."/>
            <person name="You Mak K.T."/>
            <person name="Polle J."/>
            <person name="Hovde B.T."/>
            <person name="Starkenburg S.R."/>
        </authorList>
    </citation>
    <scope>NUCLEOTIDE SEQUENCE [LARGE SCALE GENOMIC DNA]</scope>
    <source>
        <strain evidence="4 5">DOE0152z</strain>
    </source>
</reference>
<organism evidence="4 5">
    <name type="scientific">Tetradesmus obliquus</name>
    <name type="common">Green alga</name>
    <name type="synonym">Acutodesmus obliquus</name>
    <dbReference type="NCBI Taxonomy" id="3088"/>
    <lineage>
        <taxon>Eukaryota</taxon>
        <taxon>Viridiplantae</taxon>
        <taxon>Chlorophyta</taxon>
        <taxon>core chlorophytes</taxon>
        <taxon>Chlorophyceae</taxon>
        <taxon>CS clade</taxon>
        <taxon>Sphaeropleales</taxon>
        <taxon>Scenedesmaceae</taxon>
        <taxon>Tetradesmus</taxon>
    </lineage>
</organism>
<dbReference type="SUPFAM" id="SSF51905">
    <property type="entry name" value="FAD/NAD(P)-binding domain"/>
    <property type="match status" value="1"/>
</dbReference>
<dbReference type="Pfam" id="PF05834">
    <property type="entry name" value="Lycopene_cycl"/>
    <property type="match status" value="2"/>
</dbReference>
<dbReference type="Gene3D" id="3.50.50.60">
    <property type="entry name" value="FAD/NAD(P)-binding domain"/>
    <property type="match status" value="2"/>
</dbReference>
<accession>A0ABY8UPH9</accession>
<dbReference type="EMBL" id="CP126223">
    <property type="protein sequence ID" value="WIA23454.1"/>
    <property type="molecule type" value="Genomic_DNA"/>
</dbReference>